<dbReference type="PROSITE" id="PS50137">
    <property type="entry name" value="DS_RBD"/>
    <property type="match status" value="1"/>
</dbReference>
<evidence type="ECO:0000313" key="4">
    <source>
        <dbReference type="Proteomes" id="UP001201163"/>
    </source>
</evidence>
<dbReference type="Gene3D" id="3.30.160.20">
    <property type="match status" value="1"/>
</dbReference>
<evidence type="ECO:0000313" key="3">
    <source>
        <dbReference type="EMBL" id="KAH8980415.1"/>
    </source>
</evidence>
<keyword evidence="1" id="KW-0694">RNA-binding</keyword>
<evidence type="ECO:0000256" key="1">
    <source>
        <dbReference type="PROSITE-ProRule" id="PRU00266"/>
    </source>
</evidence>
<accession>A0AAD4Q8N4</accession>
<dbReference type="SUPFAM" id="SSF54768">
    <property type="entry name" value="dsRNA-binding domain-like"/>
    <property type="match status" value="1"/>
</dbReference>
<organism evidence="3 4">
    <name type="scientific">Lactarius akahatsu</name>
    <dbReference type="NCBI Taxonomy" id="416441"/>
    <lineage>
        <taxon>Eukaryota</taxon>
        <taxon>Fungi</taxon>
        <taxon>Dikarya</taxon>
        <taxon>Basidiomycota</taxon>
        <taxon>Agaricomycotina</taxon>
        <taxon>Agaricomycetes</taxon>
        <taxon>Russulales</taxon>
        <taxon>Russulaceae</taxon>
        <taxon>Lactarius</taxon>
    </lineage>
</organism>
<dbReference type="GO" id="GO:0003723">
    <property type="term" value="F:RNA binding"/>
    <property type="evidence" value="ECO:0007669"/>
    <property type="project" value="UniProtKB-UniRule"/>
</dbReference>
<dbReference type="Proteomes" id="UP001201163">
    <property type="component" value="Unassembled WGS sequence"/>
</dbReference>
<protein>
    <recommendedName>
        <fullName evidence="2">DRBM domain-containing protein</fullName>
    </recommendedName>
</protein>
<reference evidence="3" key="1">
    <citation type="submission" date="2022-01" db="EMBL/GenBank/DDBJ databases">
        <title>Comparative genomics reveals a dynamic genome evolution in the ectomycorrhizal milk-cap (Lactarius) mushrooms.</title>
        <authorList>
            <consortium name="DOE Joint Genome Institute"/>
            <person name="Lebreton A."/>
            <person name="Tang N."/>
            <person name="Kuo A."/>
            <person name="LaButti K."/>
            <person name="Drula E."/>
            <person name="Barry K."/>
            <person name="Clum A."/>
            <person name="Lipzen A."/>
            <person name="Mousain D."/>
            <person name="Ng V."/>
            <person name="Wang R."/>
            <person name="Wang X."/>
            <person name="Dai Y."/>
            <person name="Henrissat B."/>
            <person name="Grigoriev I.V."/>
            <person name="Guerin-Laguette A."/>
            <person name="Yu F."/>
            <person name="Martin F.M."/>
        </authorList>
    </citation>
    <scope>NUCLEOTIDE SEQUENCE</scope>
    <source>
        <strain evidence="3">QP</strain>
    </source>
</reference>
<name>A0AAD4Q8N4_9AGAM</name>
<feature type="domain" description="DRBM" evidence="2">
    <location>
        <begin position="6"/>
        <end position="78"/>
    </location>
</feature>
<dbReference type="Pfam" id="PF00035">
    <property type="entry name" value="dsrm"/>
    <property type="match status" value="1"/>
</dbReference>
<proteinExistence type="predicted"/>
<dbReference type="AlphaFoldDB" id="A0AAD4Q8N4"/>
<comment type="caution">
    <text evidence="3">The sequence shown here is derived from an EMBL/GenBank/DDBJ whole genome shotgun (WGS) entry which is preliminary data.</text>
</comment>
<dbReference type="InterPro" id="IPR014720">
    <property type="entry name" value="dsRBD_dom"/>
</dbReference>
<keyword evidence="4" id="KW-1185">Reference proteome</keyword>
<dbReference type="EMBL" id="JAKELL010000136">
    <property type="protein sequence ID" value="KAH8980415.1"/>
    <property type="molecule type" value="Genomic_DNA"/>
</dbReference>
<gene>
    <name evidence="3" type="ORF">EDB92DRAFT_1953983</name>
</gene>
<dbReference type="SMART" id="SM00358">
    <property type="entry name" value="DSRM"/>
    <property type="match status" value="1"/>
</dbReference>
<evidence type="ECO:0000259" key="2">
    <source>
        <dbReference type="PROSITE" id="PS50137"/>
    </source>
</evidence>
<sequence length="82" mass="9142">MSRQADPVRDLNNFLQGHSRGNLTHLLSWETTHSGPQHQVTHYATAKFQQREIGHGQGLSKGGAKAMAAVEALQYLQQMYPN</sequence>